<name>A0ABP3RM21_9CAUL</name>
<sequence>MFKFIMRVAAVIIPLVLFTLMLGPFGGVEQASLIWDKAAHFIAFGLILWSVGVLFRRLPRIWAALLVLASGAAVEVIQGFVGRDPEWGDLLADALGIATALLIWAIWRGFKPRAALQTSKTR</sequence>
<gene>
    <name evidence="3" type="ORF">GCM10009422_03890</name>
</gene>
<organism evidence="3 4">
    <name type="scientific">Brevundimonas kwangchunensis</name>
    <dbReference type="NCBI Taxonomy" id="322163"/>
    <lineage>
        <taxon>Bacteria</taxon>
        <taxon>Pseudomonadati</taxon>
        <taxon>Pseudomonadota</taxon>
        <taxon>Alphaproteobacteria</taxon>
        <taxon>Caulobacterales</taxon>
        <taxon>Caulobacteraceae</taxon>
        <taxon>Brevundimonas</taxon>
    </lineage>
</organism>
<keyword evidence="1" id="KW-0812">Transmembrane</keyword>
<dbReference type="EMBL" id="BAAAGA010000001">
    <property type="protein sequence ID" value="GAA0612180.1"/>
    <property type="molecule type" value="Genomic_DNA"/>
</dbReference>
<dbReference type="Pfam" id="PF04892">
    <property type="entry name" value="VanZ"/>
    <property type="match status" value="1"/>
</dbReference>
<dbReference type="InterPro" id="IPR006976">
    <property type="entry name" value="VanZ-like"/>
</dbReference>
<feature type="transmembrane region" description="Helical" evidence="1">
    <location>
        <begin position="62"/>
        <end position="81"/>
    </location>
</feature>
<protein>
    <recommendedName>
        <fullName evidence="2">VanZ-like domain-containing protein</fullName>
    </recommendedName>
</protein>
<accession>A0ABP3RM21</accession>
<comment type="caution">
    <text evidence="3">The sequence shown here is derived from an EMBL/GenBank/DDBJ whole genome shotgun (WGS) entry which is preliminary data.</text>
</comment>
<dbReference type="PANTHER" id="PTHR28008">
    <property type="entry name" value="DOMAIN PROTEIN, PUTATIVE (AFU_ORTHOLOGUE AFUA_3G10980)-RELATED"/>
    <property type="match status" value="1"/>
</dbReference>
<evidence type="ECO:0000259" key="2">
    <source>
        <dbReference type="Pfam" id="PF04892"/>
    </source>
</evidence>
<dbReference type="Proteomes" id="UP001501352">
    <property type="component" value="Unassembled WGS sequence"/>
</dbReference>
<feature type="domain" description="VanZ-like" evidence="2">
    <location>
        <begin position="30"/>
        <end position="107"/>
    </location>
</feature>
<dbReference type="NCBIfam" id="NF037970">
    <property type="entry name" value="vanZ_1"/>
    <property type="match status" value="1"/>
</dbReference>
<evidence type="ECO:0000313" key="3">
    <source>
        <dbReference type="EMBL" id="GAA0612180.1"/>
    </source>
</evidence>
<reference evidence="4" key="1">
    <citation type="journal article" date="2019" name="Int. J. Syst. Evol. Microbiol.">
        <title>The Global Catalogue of Microorganisms (GCM) 10K type strain sequencing project: providing services to taxonomists for standard genome sequencing and annotation.</title>
        <authorList>
            <consortium name="The Broad Institute Genomics Platform"/>
            <consortium name="The Broad Institute Genome Sequencing Center for Infectious Disease"/>
            <person name="Wu L."/>
            <person name="Ma J."/>
        </authorList>
    </citation>
    <scope>NUCLEOTIDE SEQUENCE [LARGE SCALE GENOMIC DNA]</scope>
    <source>
        <strain evidence="4">JCM 12928</strain>
    </source>
</reference>
<proteinExistence type="predicted"/>
<keyword evidence="4" id="KW-1185">Reference proteome</keyword>
<dbReference type="RefSeq" id="WP_343789538.1">
    <property type="nucleotide sequence ID" value="NZ_BAAAGA010000001.1"/>
</dbReference>
<keyword evidence="1" id="KW-0472">Membrane</keyword>
<evidence type="ECO:0000256" key="1">
    <source>
        <dbReference type="SAM" id="Phobius"/>
    </source>
</evidence>
<evidence type="ECO:0000313" key="4">
    <source>
        <dbReference type="Proteomes" id="UP001501352"/>
    </source>
</evidence>
<keyword evidence="1" id="KW-1133">Transmembrane helix</keyword>
<dbReference type="PANTHER" id="PTHR28008:SF1">
    <property type="entry name" value="DOMAIN PROTEIN, PUTATIVE (AFU_ORTHOLOGUE AFUA_3G10980)-RELATED"/>
    <property type="match status" value="1"/>
</dbReference>
<feature type="transmembrane region" description="Helical" evidence="1">
    <location>
        <begin position="87"/>
        <end position="107"/>
    </location>
</feature>
<feature type="transmembrane region" description="Helical" evidence="1">
    <location>
        <begin position="37"/>
        <end position="55"/>
    </location>
</feature>